<evidence type="ECO:0000313" key="3">
    <source>
        <dbReference type="Proteomes" id="UP000672657"/>
    </source>
</evidence>
<gene>
    <name evidence="2" type="ORF">LMG26411_04420</name>
</gene>
<dbReference type="InterPro" id="IPR005064">
    <property type="entry name" value="BUG"/>
</dbReference>
<dbReference type="PANTHER" id="PTHR42928">
    <property type="entry name" value="TRICARBOXYLATE-BINDING PROTEIN"/>
    <property type="match status" value="1"/>
</dbReference>
<proteinExistence type="inferred from homology"/>
<dbReference type="Gene3D" id="3.40.190.10">
    <property type="entry name" value="Periplasmic binding protein-like II"/>
    <property type="match status" value="1"/>
</dbReference>
<keyword evidence="3" id="KW-1185">Reference proteome</keyword>
<dbReference type="Proteomes" id="UP000672657">
    <property type="component" value="Unassembled WGS sequence"/>
</dbReference>
<dbReference type="CDD" id="cd07012">
    <property type="entry name" value="PBP2_Bug_TTT"/>
    <property type="match status" value="1"/>
</dbReference>
<dbReference type="Pfam" id="PF03401">
    <property type="entry name" value="TctC"/>
    <property type="match status" value="1"/>
</dbReference>
<dbReference type="EMBL" id="CAJPVI010000028">
    <property type="protein sequence ID" value="CAG2153443.1"/>
    <property type="molecule type" value="Genomic_DNA"/>
</dbReference>
<reference evidence="2 3" key="1">
    <citation type="submission" date="2021-03" db="EMBL/GenBank/DDBJ databases">
        <authorList>
            <person name="Peeters C."/>
        </authorList>
    </citation>
    <scope>NUCLEOTIDE SEQUENCE [LARGE SCALE GENOMIC DNA]</scope>
    <source>
        <strain evidence="2 3">LMG 26411</strain>
    </source>
</reference>
<dbReference type="PANTHER" id="PTHR42928:SF5">
    <property type="entry name" value="BLR1237 PROTEIN"/>
    <property type="match status" value="1"/>
</dbReference>
<organism evidence="2 3">
    <name type="scientific">Cupriavidus numazuensis</name>
    <dbReference type="NCBI Taxonomy" id="221992"/>
    <lineage>
        <taxon>Bacteria</taxon>
        <taxon>Pseudomonadati</taxon>
        <taxon>Pseudomonadota</taxon>
        <taxon>Betaproteobacteria</taxon>
        <taxon>Burkholderiales</taxon>
        <taxon>Burkholderiaceae</taxon>
        <taxon>Cupriavidus</taxon>
    </lineage>
</organism>
<evidence type="ECO:0008006" key="4">
    <source>
        <dbReference type="Google" id="ProtNLM"/>
    </source>
</evidence>
<name>A0ABM8TLG6_9BURK</name>
<dbReference type="InterPro" id="IPR042100">
    <property type="entry name" value="Bug_dom1"/>
</dbReference>
<dbReference type="PROSITE" id="PS51318">
    <property type="entry name" value="TAT"/>
    <property type="match status" value="1"/>
</dbReference>
<evidence type="ECO:0000313" key="2">
    <source>
        <dbReference type="EMBL" id="CAG2153443.1"/>
    </source>
</evidence>
<evidence type="ECO:0000256" key="1">
    <source>
        <dbReference type="ARBA" id="ARBA00006987"/>
    </source>
</evidence>
<comment type="similarity">
    <text evidence="1">Belongs to the UPF0065 (bug) family.</text>
</comment>
<dbReference type="InterPro" id="IPR006311">
    <property type="entry name" value="TAT_signal"/>
</dbReference>
<dbReference type="PIRSF" id="PIRSF017082">
    <property type="entry name" value="YflP"/>
    <property type="match status" value="1"/>
</dbReference>
<sequence>MNQSRRRVLQQLGLGLATSPFGGIGLGPAFAQDSAYPTHAVRVVLPFSAGGSSDVAFRVLADGLSKAWGKPVVVDNRPGAGGMIGADAVAKAAPDGYTLLATLTNLVMAPALFGKAPYNAQRDFAPITELATLNLAWVVHKDLPVVDVKSLIEYAKKQGQPLPYGTYAVGGTGHLLMESFGRSNDVPLVHVPYKGEAPLVNDMLGGQVQIGIIGPANAKQHAGRLRTIAVSGVSRSPLLPGVPTFKEQGYAGLERQGWFGLLAPAGTPASIVEKVSADVNKLMVVSAIRARMAEIGYVLVGGTPASFARTVKSDERFWKDIIAASNIHLD</sequence>
<dbReference type="Gene3D" id="3.40.190.150">
    <property type="entry name" value="Bordetella uptake gene, domain 1"/>
    <property type="match status" value="1"/>
</dbReference>
<protein>
    <recommendedName>
        <fullName evidence="4">Tripartite tricarboxylate transporter substrate binding protein</fullName>
    </recommendedName>
</protein>
<accession>A0ABM8TLG6</accession>
<comment type="caution">
    <text evidence="2">The sequence shown here is derived from an EMBL/GenBank/DDBJ whole genome shotgun (WGS) entry which is preliminary data.</text>
</comment>